<sequence>MLSLRSQPALLHPLLCLLVAQGDRGDSCQACGIHKEPNLVDVIHSKCCHFGCNKSSYYRNSTHQYCKVHLPTSNFQSQIRRRRKHKPPGCQDVRNPRCQHQGCFKYANYGPQGRKPVYCVGHKHLDHVKRSGAGRKPGRPSLKSTDSPQGPSDLSAMPTSVTVP</sequence>
<proteinExistence type="predicted"/>
<reference evidence="4" key="3">
    <citation type="submission" date="2016-03" db="UniProtKB">
        <authorList>
            <consortium name="EnsemblProtists"/>
        </authorList>
    </citation>
    <scope>IDENTIFICATION</scope>
</reference>
<dbReference type="SMART" id="SM01425">
    <property type="entry name" value="EsV_1_7"/>
    <property type="match status" value="1"/>
</dbReference>
<dbReference type="AlphaFoldDB" id="L1I867"/>
<dbReference type="Pfam" id="PF19114">
    <property type="entry name" value="EsV_1_7_cys"/>
    <property type="match status" value="3"/>
</dbReference>
<dbReference type="InterPro" id="IPR043822">
    <property type="entry name" value="EsV_1_7_cys"/>
</dbReference>
<dbReference type="GeneID" id="17288823"/>
<feature type="compositionally biased region" description="Basic residues" evidence="1">
    <location>
        <begin position="129"/>
        <end position="138"/>
    </location>
</feature>
<feature type="compositionally biased region" description="Polar residues" evidence="1">
    <location>
        <begin position="142"/>
        <end position="164"/>
    </location>
</feature>
<reference evidence="3 5" key="1">
    <citation type="journal article" date="2012" name="Nature">
        <title>Algal genomes reveal evolutionary mosaicism and the fate of nucleomorphs.</title>
        <authorList>
            <consortium name="DOE Joint Genome Institute"/>
            <person name="Curtis B.A."/>
            <person name="Tanifuji G."/>
            <person name="Burki F."/>
            <person name="Gruber A."/>
            <person name="Irimia M."/>
            <person name="Maruyama S."/>
            <person name="Arias M.C."/>
            <person name="Ball S.G."/>
            <person name="Gile G.H."/>
            <person name="Hirakawa Y."/>
            <person name="Hopkins J.F."/>
            <person name="Kuo A."/>
            <person name="Rensing S.A."/>
            <person name="Schmutz J."/>
            <person name="Symeonidi A."/>
            <person name="Elias M."/>
            <person name="Eveleigh R.J."/>
            <person name="Herman E.K."/>
            <person name="Klute M.J."/>
            <person name="Nakayama T."/>
            <person name="Obornik M."/>
            <person name="Reyes-Prieto A."/>
            <person name="Armbrust E.V."/>
            <person name="Aves S.J."/>
            <person name="Beiko R.G."/>
            <person name="Coutinho P."/>
            <person name="Dacks J.B."/>
            <person name="Durnford D.G."/>
            <person name="Fast N.M."/>
            <person name="Green B.R."/>
            <person name="Grisdale C.J."/>
            <person name="Hempel F."/>
            <person name="Henrissat B."/>
            <person name="Hoppner M.P."/>
            <person name="Ishida K."/>
            <person name="Kim E."/>
            <person name="Koreny L."/>
            <person name="Kroth P.G."/>
            <person name="Liu Y."/>
            <person name="Malik S.B."/>
            <person name="Maier U.G."/>
            <person name="McRose D."/>
            <person name="Mock T."/>
            <person name="Neilson J.A."/>
            <person name="Onodera N.T."/>
            <person name="Poole A.M."/>
            <person name="Pritham E.J."/>
            <person name="Richards T.A."/>
            <person name="Rocap G."/>
            <person name="Roy S.W."/>
            <person name="Sarai C."/>
            <person name="Schaack S."/>
            <person name="Shirato S."/>
            <person name="Slamovits C.H."/>
            <person name="Spencer D.F."/>
            <person name="Suzuki S."/>
            <person name="Worden A.Z."/>
            <person name="Zauner S."/>
            <person name="Barry K."/>
            <person name="Bell C."/>
            <person name="Bharti A.K."/>
            <person name="Crow J.A."/>
            <person name="Grimwood J."/>
            <person name="Kramer R."/>
            <person name="Lindquist E."/>
            <person name="Lucas S."/>
            <person name="Salamov A."/>
            <person name="McFadden G.I."/>
            <person name="Lane C.E."/>
            <person name="Keeling P.J."/>
            <person name="Gray M.W."/>
            <person name="Grigoriev I.V."/>
            <person name="Archibald J.M."/>
        </authorList>
    </citation>
    <scope>NUCLEOTIDE SEQUENCE</scope>
    <source>
        <strain evidence="3 5">CCMP2712</strain>
    </source>
</reference>
<dbReference type="KEGG" id="gtt:GUITHDRAFT_148850"/>
<feature type="signal peptide" evidence="2">
    <location>
        <begin position="1"/>
        <end position="22"/>
    </location>
</feature>
<dbReference type="RefSeq" id="XP_005819079.1">
    <property type="nucleotide sequence ID" value="XM_005819022.1"/>
</dbReference>
<reference evidence="5" key="2">
    <citation type="submission" date="2012-11" db="EMBL/GenBank/DDBJ databases">
        <authorList>
            <person name="Kuo A."/>
            <person name="Curtis B.A."/>
            <person name="Tanifuji G."/>
            <person name="Burki F."/>
            <person name="Gruber A."/>
            <person name="Irimia M."/>
            <person name="Maruyama S."/>
            <person name="Arias M.C."/>
            <person name="Ball S.G."/>
            <person name="Gile G.H."/>
            <person name="Hirakawa Y."/>
            <person name="Hopkins J.F."/>
            <person name="Rensing S.A."/>
            <person name="Schmutz J."/>
            <person name="Symeonidi A."/>
            <person name="Elias M."/>
            <person name="Eveleigh R.J."/>
            <person name="Herman E.K."/>
            <person name="Klute M.J."/>
            <person name="Nakayama T."/>
            <person name="Obornik M."/>
            <person name="Reyes-Prieto A."/>
            <person name="Armbrust E.V."/>
            <person name="Aves S.J."/>
            <person name="Beiko R.G."/>
            <person name="Coutinho P."/>
            <person name="Dacks J.B."/>
            <person name="Durnford D.G."/>
            <person name="Fast N.M."/>
            <person name="Green B.R."/>
            <person name="Grisdale C."/>
            <person name="Hempe F."/>
            <person name="Henrissat B."/>
            <person name="Hoppner M.P."/>
            <person name="Ishida K.-I."/>
            <person name="Kim E."/>
            <person name="Koreny L."/>
            <person name="Kroth P.G."/>
            <person name="Liu Y."/>
            <person name="Malik S.-B."/>
            <person name="Maier U.G."/>
            <person name="McRose D."/>
            <person name="Mock T."/>
            <person name="Neilson J.A."/>
            <person name="Onodera N.T."/>
            <person name="Poole A.M."/>
            <person name="Pritham E.J."/>
            <person name="Richards T.A."/>
            <person name="Rocap G."/>
            <person name="Roy S.W."/>
            <person name="Sarai C."/>
            <person name="Schaack S."/>
            <person name="Shirato S."/>
            <person name="Slamovits C.H."/>
            <person name="Spencer D.F."/>
            <person name="Suzuki S."/>
            <person name="Worden A.Z."/>
            <person name="Zauner S."/>
            <person name="Barry K."/>
            <person name="Bell C."/>
            <person name="Bharti A.K."/>
            <person name="Crow J.A."/>
            <person name="Grimwood J."/>
            <person name="Kramer R."/>
            <person name="Lindquist E."/>
            <person name="Lucas S."/>
            <person name="Salamov A."/>
            <person name="McFadden G.I."/>
            <person name="Lane C.E."/>
            <person name="Keeling P.J."/>
            <person name="Gray M.W."/>
            <person name="Grigoriev I.V."/>
            <person name="Archibald J.M."/>
        </authorList>
    </citation>
    <scope>NUCLEOTIDE SEQUENCE</scope>
    <source>
        <strain evidence="5">CCMP2712</strain>
    </source>
</reference>
<dbReference type="PaxDb" id="55529-EKX32099"/>
<dbReference type="HOGENOM" id="CLU_1622136_0_0_1"/>
<dbReference type="EMBL" id="JH993211">
    <property type="protein sequence ID" value="EKX32099.1"/>
    <property type="molecule type" value="Genomic_DNA"/>
</dbReference>
<name>L1I867_GUITC</name>
<gene>
    <name evidence="3" type="ORF">GUITHDRAFT_148850</name>
</gene>
<dbReference type="EnsemblProtists" id="EKX32099">
    <property type="protein sequence ID" value="EKX32099"/>
    <property type="gene ID" value="GUITHDRAFT_148850"/>
</dbReference>
<dbReference type="Proteomes" id="UP000011087">
    <property type="component" value="Unassembled WGS sequence"/>
</dbReference>
<protein>
    <submittedName>
        <fullName evidence="3 4">Uncharacterized protein</fullName>
    </submittedName>
</protein>
<evidence type="ECO:0000313" key="4">
    <source>
        <dbReference type="EnsemblProtists" id="EKX32099"/>
    </source>
</evidence>
<evidence type="ECO:0000256" key="1">
    <source>
        <dbReference type="SAM" id="MobiDB-lite"/>
    </source>
</evidence>
<accession>L1I867</accession>
<evidence type="ECO:0000313" key="3">
    <source>
        <dbReference type="EMBL" id="EKX32099.1"/>
    </source>
</evidence>
<feature type="chain" id="PRO_5008769705" evidence="2">
    <location>
        <begin position="23"/>
        <end position="164"/>
    </location>
</feature>
<organism evidence="3">
    <name type="scientific">Guillardia theta (strain CCMP2712)</name>
    <name type="common">Cryptophyte</name>
    <dbReference type="NCBI Taxonomy" id="905079"/>
    <lineage>
        <taxon>Eukaryota</taxon>
        <taxon>Cryptophyceae</taxon>
        <taxon>Pyrenomonadales</taxon>
        <taxon>Geminigeraceae</taxon>
        <taxon>Guillardia</taxon>
    </lineage>
</organism>
<evidence type="ECO:0000313" key="5">
    <source>
        <dbReference type="Proteomes" id="UP000011087"/>
    </source>
</evidence>
<keyword evidence="2" id="KW-0732">Signal</keyword>
<evidence type="ECO:0000256" key="2">
    <source>
        <dbReference type="SAM" id="SignalP"/>
    </source>
</evidence>
<feature type="region of interest" description="Disordered" evidence="1">
    <location>
        <begin position="129"/>
        <end position="164"/>
    </location>
</feature>
<keyword evidence="5" id="KW-1185">Reference proteome</keyword>